<dbReference type="EMBL" id="BAABAZ010000006">
    <property type="protein sequence ID" value="GAA4284520.1"/>
    <property type="molecule type" value="Genomic_DNA"/>
</dbReference>
<comment type="caution">
    <text evidence="2">The sequence shown here is derived from an EMBL/GenBank/DDBJ whole genome shotgun (WGS) entry which is preliminary data.</text>
</comment>
<feature type="transmembrane region" description="Helical" evidence="1">
    <location>
        <begin position="139"/>
        <end position="165"/>
    </location>
</feature>
<protein>
    <submittedName>
        <fullName evidence="2">Uncharacterized protein</fullName>
    </submittedName>
</protein>
<dbReference type="RefSeq" id="WP_236862500.1">
    <property type="nucleotide sequence ID" value="NZ_BAABAZ010000006.1"/>
</dbReference>
<keyword evidence="3" id="KW-1185">Reference proteome</keyword>
<dbReference type="Proteomes" id="UP001501586">
    <property type="component" value="Unassembled WGS sequence"/>
</dbReference>
<reference evidence="3" key="1">
    <citation type="journal article" date="2019" name="Int. J. Syst. Evol. Microbiol.">
        <title>The Global Catalogue of Microorganisms (GCM) 10K type strain sequencing project: providing services to taxonomists for standard genome sequencing and annotation.</title>
        <authorList>
            <consortium name="The Broad Institute Genomics Platform"/>
            <consortium name="The Broad Institute Genome Sequencing Center for Infectious Disease"/>
            <person name="Wu L."/>
            <person name="Ma J."/>
        </authorList>
    </citation>
    <scope>NUCLEOTIDE SEQUENCE [LARGE SCALE GENOMIC DNA]</scope>
    <source>
        <strain evidence="3">JCM 17458</strain>
    </source>
</reference>
<evidence type="ECO:0000313" key="2">
    <source>
        <dbReference type="EMBL" id="GAA4284520.1"/>
    </source>
</evidence>
<gene>
    <name evidence="2" type="ORF">GCM10022261_20510</name>
</gene>
<sequence length="174" mass="17496">MKKWGIALTLIGAAVLVLSVVLAAILGAVGLGGSTPDEGEVVAISGPTTIPVAADESMFLYHAETGPSTSCGIFDPSGQMLTDASSLVTSSFTHEGETYTSFAEFGGSGMPAGDYVVECDQDGIIAAPAVDAAGIVGGVFGILGGVFGGFLGFALLVVGVVLWIVGARRMQRSH</sequence>
<keyword evidence="1" id="KW-0812">Transmembrane</keyword>
<evidence type="ECO:0000256" key="1">
    <source>
        <dbReference type="SAM" id="Phobius"/>
    </source>
</evidence>
<name>A0ABP8EKY0_9MICO</name>
<organism evidence="2 3">
    <name type="scientific">Brevibacterium daeguense</name>
    <dbReference type="NCBI Taxonomy" id="909936"/>
    <lineage>
        <taxon>Bacteria</taxon>
        <taxon>Bacillati</taxon>
        <taxon>Actinomycetota</taxon>
        <taxon>Actinomycetes</taxon>
        <taxon>Micrococcales</taxon>
        <taxon>Brevibacteriaceae</taxon>
        <taxon>Brevibacterium</taxon>
    </lineage>
</organism>
<accession>A0ABP8EKY0</accession>
<evidence type="ECO:0000313" key="3">
    <source>
        <dbReference type="Proteomes" id="UP001501586"/>
    </source>
</evidence>
<proteinExistence type="predicted"/>
<keyword evidence="1" id="KW-0472">Membrane</keyword>
<keyword evidence="1" id="KW-1133">Transmembrane helix</keyword>